<dbReference type="SMART" id="SM00212">
    <property type="entry name" value="UBCc"/>
    <property type="match status" value="1"/>
</dbReference>
<keyword evidence="4" id="KW-0520">NAD</keyword>
<dbReference type="InterPro" id="IPR051838">
    <property type="entry name" value="ARTD_PARP"/>
</dbReference>
<evidence type="ECO:0000256" key="3">
    <source>
        <dbReference type="ARBA" id="ARBA00022695"/>
    </source>
</evidence>
<accession>A0A922NLZ3</accession>
<evidence type="ECO:0000256" key="2">
    <source>
        <dbReference type="ARBA" id="ARBA00022679"/>
    </source>
</evidence>
<dbReference type="EMBL" id="NRDI02000002">
    <property type="protein sequence ID" value="KAI1518492.1"/>
    <property type="molecule type" value="Genomic_DNA"/>
</dbReference>
<dbReference type="OrthoDB" id="109543at2759"/>
<dbReference type="Gene3D" id="3.10.110.10">
    <property type="entry name" value="Ubiquitin Conjugating Enzyme"/>
    <property type="match status" value="1"/>
</dbReference>
<evidence type="ECO:0000256" key="4">
    <source>
        <dbReference type="ARBA" id="ARBA00023027"/>
    </source>
</evidence>
<reference evidence="8" key="1">
    <citation type="journal article" date="2022" name="Microb. Genom.">
        <title>A global pangenome for the wheat fungal pathogen Pyrenophora tritici-repentis and prediction of effector protein structural homology.</title>
        <authorList>
            <person name="Moolhuijzen P.M."/>
            <person name="See P.T."/>
            <person name="Shi G."/>
            <person name="Powell H.R."/>
            <person name="Cockram J."/>
            <person name="Jorgensen L.N."/>
            <person name="Benslimane H."/>
            <person name="Strelkov S.E."/>
            <person name="Turner J."/>
            <person name="Liu Z."/>
            <person name="Moffat C.S."/>
        </authorList>
    </citation>
    <scope>NUCLEOTIDE SEQUENCE [LARGE SCALE GENOMIC DNA]</scope>
</reference>
<dbReference type="InterPro" id="IPR012317">
    <property type="entry name" value="Poly(ADP-ribose)pol_cat_dom"/>
</dbReference>
<protein>
    <submittedName>
        <fullName evidence="7">Ubiquitin conjugating enzyme protein</fullName>
    </submittedName>
</protein>
<evidence type="ECO:0000313" key="8">
    <source>
        <dbReference type="Proteomes" id="UP000249757"/>
    </source>
</evidence>
<feature type="compositionally biased region" description="Basic and acidic residues" evidence="5">
    <location>
        <begin position="580"/>
        <end position="589"/>
    </location>
</feature>
<keyword evidence="8" id="KW-1185">Reference proteome</keyword>
<keyword evidence="1" id="KW-0328">Glycosyltransferase</keyword>
<feature type="compositionally biased region" description="Polar residues" evidence="5">
    <location>
        <begin position="975"/>
        <end position="987"/>
    </location>
</feature>
<dbReference type="AlphaFoldDB" id="A0A922NLZ3"/>
<dbReference type="GO" id="GO:0016779">
    <property type="term" value="F:nucleotidyltransferase activity"/>
    <property type="evidence" value="ECO:0007669"/>
    <property type="project" value="UniProtKB-KW"/>
</dbReference>
<keyword evidence="3" id="KW-0548">Nucleotidyltransferase</keyword>
<dbReference type="SUPFAM" id="SSF54495">
    <property type="entry name" value="UBC-like"/>
    <property type="match status" value="1"/>
</dbReference>
<dbReference type="InterPro" id="IPR016135">
    <property type="entry name" value="UBQ-conjugating_enzyme/RWD"/>
</dbReference>
<proteinExistence type="predicted"/>
<feature type="region of interest" description="Disordered" evidence="5">
    <location>
        <begin position="926"/>
        <end position="955"/>
    </location>
</feature>
<evidence type="ECO:0000256" key="5">
    <source>
        <dbReference type="SAM" id="MobiDB-lite"/>
    </source>
</evidence>
<dbReference type="PROSITE" id="PS50127">
    <property type="entry name" value="UBC_2"/>
    <property type="match status" value="1"/>
</dbReference>
<evidence type="ECO:0000313" key="7">
    <source>
        <dbReference type="EMBL" id="KAI1518492.1"/>
    </source>
</evidence>
<dbReference type="OMA" id="LVCHCKT"/>
<dbReference type="CDD" id="cd23802">
    <property type="entry name" value="UBCc_UBE2Q"/>
    <property type="match status" value="1"/>
</dbReference>
<dbReference type="GO" id="GO:0003950">
    <property type="term" value="F:NAD+ poly-ADP-ribosyltransferase activity"/>
    <property type="evidence" value="ECO:0007669"/>
    <property type="project" value="InterPro"/>
</dbReference>
<dbReference type="Pfam" id="PF00644">
    <property type="entry name" value="PARP"/>
    <property type="match status" value="1"/>
</dbReference>
<dbReference type="FunFam" id="3.10.110.10:FF:000107">
    <property type="entry name" value="Ubiquitin conjugating enzyme, putative"/>
    <property type="match status" value="1"/>
</dbReference>
<feature type="domain" description="UBC core" evidence="6">
    <location>
        <begin position="1042"/>
        <end position="1225"/>
    </location>
</feature>
<dbReference type="Proteomes" id="UP000249757">
    <property type="component" value="Unassembled WGS sequence"/>
</dbReference>
<evidence type="ECO:0000259" key="6">
    <source>
        <dbReference type="PROSITE" id="PS50127"/>
    </source>
</evidence>
<feature type="region of interest" description="Disordered" evidence="5">
    <location>
        <begin position="864"/>
        <end position="893"/>
    </location>
</feature>
<dbReference type="PANTHER" id="PTHR21328">
    <property type="entry name" value="POLY ADP-RIBOSE POLYMERASE FAMILY, MEMBER PARP"/>
    <property type="match status" value="1"/>
</dbReference>
<feature type="region of interest" description="Disordered" evidence="5">
    <location>
        <begin position="580"/>
        <end position="603"/>
    </location>
</feature>
<keyword evidence="2" id="KW-0808">Transferase</keyword>
<feature type="compositionally biased region" description="Basic residues" evidence="5">
    <location>
        <begin position="930"/>
        <end position="939"/>
    </location>
</feature>
<comment type="caution">
    <text evidence="7">The sequence shown here is derived from an EMBL/GenBank/DDBJ whole genome shotgun (WGS) entry which is preliminary data.</text>
</comment>
<dbReference type="InterPro" id="IPR000608">
    <property type="entry name" value="UBC"/>
</dbReference>
<evidence type="ECO:0000256" key="1">
    <source>
        <dbReference type="ARBA" id="ARBA00022676"/>
    </source>
</evidence>
<feature type="region of interest" description="Disordered" evidence="5">
    <location>
        <begin position="971"/>
        <end position="999"/>
    </location>
</feature>
<gene>
    <name evidence="7" type="ORF">Ptr86124_001620</name>
</gene>
<dbReference type="SUPFAM" id="SSF56399">
    <property type="entry name" value="ADP-ribosylation"/>
    <property type="match status" value="1"/>
</dbReference>
<dbReference type="Pfam" id="PF00179">
    <property type="entry name" value="UQ_con"/>
    <property type="match status" value="1"/>
</dbReference>
<organism evidence="7 8">
    <name type="scientific">Pyrenophora tritici-repentis</name>
    <dbReference type="NCBI Taxonomy" id="45151"/>
    <lineage>
        <taxon>Eukaryota</taxon>
        <taxon>Fungi</taxon>
        <taxon>Dikarya</taxon>
        <taxon>Ascomycota</taxon>
        <taxon>Pezizomycotina</taxon>
        <taxon>Dothideomycetes</taxon>
        <taxon>Pleosporomycetidae</taxon>
        <taxon>Pleosporales</taxon>
        <taxon>Pleosporineae</taxon>
        <taxon>Pleosporaceae</taxon>
        <taxon>Pyrenophora</taxon>
    </lineage>
</organism>
<dbReference type="Gene3D" id="3.90.228.10">
    <property type="match status" value="1"/>
</dbReference>
<name>A0A922NLZ3_9PLEO</name>
<sequence>MPRRQFQADLQKAAETISIAGISDVRPGGDDGEFTFMCMADGQKLQISALIPDVSDYPSSHTCMIFGADNTSASVAAALNDITINAQTVPEILELVSIRLKSTDDDGDRQMLDSQEFDEFDDEDEDEYFPGDEELLPSKPRIADYAAVPGEGSTEATAAFRKRVRNDLSTAKSQGFKVGHLGGLMSGQACYVSLAVRISKLGISEEAMQAWQVEPSEYLVAILQYPSGYRDMDEVRSYDARQARRSLGIRVGICTTYKPTISEAVAAFSVLSHEDAKRQESQSFEPQSAFTTLPTGFRNSFISRALNELLDQRFHMLLKYRYGGMPWQGAEMFYNDQVLKASHTDKDASHDKYYAEEKICNAWPKIVTDDHIISSFSGQHSLPLVAMQFVLRHFVRCTEFCLICFSKMPDDLQAIKPYVCDNPLCLYQYMSLGFGPSIEHEILSQPKVVDLLISFCYMSARGGALKDFPTGLSLAVPPPVTFEKDYGPITASYAATIVPEQTRIATVATPAKSTRYNAVTREMLFDDHTRACPVSKGHWVVIRMMDNYQKALHCRVVDASYYPAVKLSNPISPLLETYEDESHISRTDRQQAAQPQKQMPVPPPLNEFRPATYHLYDHNFDDLQDYDKSQAILGLLDLLPPIQEMREYLMRKHQSTLSAWVDRLSPAAVGILRWVIASNRACILQVDDGDPANGRKSEERLYGMSGWAQFRFAMGAPDKERRFIQAVQQTTSRLGLQYPTLFAWHGSPLKNWHSIIREGLHFNQTLHGRAFGHGVYHSQEVQTSLGYSGGNSGYNIVSGCWPRSELKVQQALALNEIVNATSEYVSHSPHLVVAQLDWIQTRYLFVRTREGNCNFATATGAATGNAAGASRQDSRPLACVDQDPNHTPRGVDGPLIIPIHAIAASRRPKAKATGVSDPQGTLEAWLNIPQKHKRQKASGKSKYDPIEIDDDDETASVATLEEDRAIFEENEEDQFQQTTGFLPTPNSLPGDKGKSKMGSLSSLSSKLFGKSSSSKPLTDYVPGTLDYSTLPMLQMPAWATSAATRRLMKDFKDLIQIQNKEPLHELGWHIDEDRVENIYQWIVELHSFEASLPLAQDMKKHGVKSIVLELRFGKDYPMSPPFVRVIRPRFLGFAQGGGGHVTAGGAMCMELLTNDGWSAVSSIESVLLQVRMAISSRDPKPARLQSGSMANYGVGEAVDAYMRACAIHGWTVPAGFREMAYGGAESASGVQGPV</sequence>